<organism evidence="1 2">
    <name type="scientific">Smittium culicis</name>
    <dbReference type="NCBI Taxonomy" id="133412"/>
    <lineage>
        <taxon>Eukaryota</taxon>
        <taxon>Fungi</taxon>
        <taxon>Fungi incertae sedis</taxon>
        <taxon>Zoopagomycota</taxon>
        <taxon>Kickxellomycotina</taxon>
        <taxon>Harpellomycetes</taxon>
        <taxon>Harpellales</taxon>
        <taxon>Legeriomycetaceae</taxon>
        <taxon>Smittium</taxon>
    </lineage>
</organism>
<dbReference type="OrthoDB" id="5545891at2759"/>
<evidence type="ECO:0000313" key="1">
    <source>
        <dbReference type="EMBL" id="OMJ27200.1"/>
    </source>
</evidence>
<dbReference type="AlphaFoldDB" id="A0A1R1YK06"/>
<reference evidence="2" key="1">
    <citation type="submission" date="2017-01" db="EMBL/GenBank/DDBJ databases">
        <authorList>
            <person name="Wang Y."/>
            <person name="White M."/>
            <person name="Kvist S."/>
            <person name="Moncalvo J.-M."/>
        </authorList>
    </citation>
    <scope>NUCLEOTIDE SEQUENCE [LARGE SCALE GENOMIC DNA]</scope>
    <source>
        <strain evidence="2">ID-206-W2</strain>
    </source>
</reference>
<protein>
    <submittedName>
        <fullName evidence="1">Uncharacterized protein</fullName>
    </submittedName>
</protein>
<comment type="caution">
    <text evidence="1">The sequence shown here is derived from an EMBL/GenBank/DDBJ whole genome shotgun (WGS) entry which is preliminary data.</text>
</comment>
<proteinExistence type="predicted"/>
<gene>
    <name evidence="1" type="ORF">AYI69_g3376</name>
</gene>
<dbReference type="EMBL" id="LSSM01001122">
    <property type="protein sequence ID" value="OMJ27200.1"/>
    <property type="molecule type" value="Genomic_DNA"/>
</dbReference>
<accession>A0A1R1YK06</accession>
<dbReference type="Proteomes" id="UP000187429">
    <property type="component" value="Unassembled WGS sequence"/>
</dbReference>
<evidence type="ECO:0000313" key="2">
    <source>
        <dbReference type="Proteomes" id="UP000187429"/>
    </source>
</evidence>
<keyword evidence="2" id="KW-1185">Reference proteome</keyword>
<name>A0A1R1YK06_9FUNG</name>
<sequence length="103" mass="11645">MVQQLYEKGRSTRSQNIPTRPIDYYSFHKILDSPGFDTAEDPEIKFASTMRAPLSEVAKPVSLSRLDNLHKRLDILGTPIQHIVSETKPLKKQDALDALIAKN</sequence>